<evidence type="ECO:0000256" key="8">
    <source>
        <dbReference type="SAM" id="Phobius"/>
    </source>
</evidence>
<evidence type="ECO:0000256" key="3">
    <source>
        <dbReference type="ARBA" id="ARBA00022475"/>
    </source>
</evidence>
<feature type="transmembrane region" description="Helical" evidence="8">
    <location>
        <begin position="66"/>
        <end position="84"/>
    </location>
</feature>
<accession>A0A6J4SW69</accession>
<keyword evidence="5 8" id="KW-1133">Transmembrane helix</keyword>
<keyword evidence="7 8" id="KW-0472">Membrane</keyword>
<dbReference type="PANTHER" id="PTHR32024:SF1">
    <property type="entry name" value="KTR SYSTEM POTASSIUM UPTAKE PROTEIN B"/>
    <property type="match status" value="1"/>
</dbReference>
<comment type="subcellular location">
    <subcellularLocation>
        <location evidence="1">Cell membrane</location>
        <topology evidence="1">Multi-pass membrane protein</topology>
    </subcellularLocation>
</comment>
<evidence type="ECO:0000256" key="1">
    <source>
        <dbReference type="ARBA" id="ARBA00004651"/>
    </source>
</evidence>
<keyword evidence="3" id="KW-1003">Cell membrane</keyword>
<evidence type="ECO:0000313" key="9">
    <source>
        <dbReference type="EMBL" id="CAA9506712.1"/>
    </source>
</evidence>
<evidence type="ECO:0000256" key="4">
    <source>
        <dbReference type="ARBA" id="ARBA00022692"/>
    </source>
</evidence>
<evidence type="ECO:0000256" key="2">
    <source>
        <dbReference type="ARBA" id="ARBA00022448"/>
    </source>
</evidence>
<dbReference type="GO" id="GO:0005886">
    <property type="term" value="C:plasma membrane"/>
    <property type="evidence" value="ECO:0007669"/>
    <property type="project" value="UniProtKB-SubCell"/>
</dbReference>
<evidence type="ECO:0000256" key="6">
    <source>
        <dbReference type="ARBA" id="ARBA00023065"/>
    </source>
</evidence>
<feature type="transmembrane region" description="Helical" evidence="8">
    <location>
        <begin position="33"/>
        <end position="54"/>
    </location>
</feature>
<dbReference type="InterPro" id="IPR003445">
    <property type="entry name" value="Cat_transpt"/>
</dbReference>
<dbReference type="GO" id="GO:0030001">
    <property type="term" value="P:metal ion transport"/>
    <property type="evidence" value="ECO:0007669"/>
    <property type="project" value="UniProtKB-ARBA"/>
</dbReference>
<evidence type="ECO:0000256" key="7">
    <source>
        <dbReference type="ARBA" id="ARBA00023136"/>
    </source>
</evidence>
<name>A0A6J4SW69_9ACTN</name>
<dbReference type="GO" id="GO:0008324">
    <property type="term" value="F:monoatomic cation transmembrane transporter activity"/>
    <property type="evidence" value="ECO:0007669"/>
    <property type="project" value="InterPro"/>
</dbReference>
<protein>
    <submittedName>
        <fullName evidence="9">KtrAB potassium uptake system, integral membrane component KtrB</fullName>
    </submittedName>
</protein>
<dbReference type="EMBL" id="CADCVO010000409">
    <property type="protein sequence ID" value="CAA9506712.1"/>
    <property type="molecule type" value="Genomic_DNA"/>
</dbReference>
<dbReference type="PANTHER" id="PTHR32024">
    <property type="entry name" value="TRK SYSTEM POTASSIUM UPTAKE PROTEIN TRKG-RELATED"/>
    <property type="match status" value="1"/>
</dbReference>
<organism evidence="9">
    <name type="scientific">uncultured Solirubrobacteraceae bacterium</name>
    <dbReference type="NCBI Taxonomy" id="1162706"/>
    <lineage>
        <taxon>Bacteria</taxon>
        <taxon>Bacillati</taxon>
        <taxon>Actinomycetota</taxon>
        <taxon>Thermoleophilia</taxon>
        <taxon>Solirubrobacterales</taxon>
        <taxon>Solirubrobacteraceae</taxon>
        <taxon>environmental samples</taxon>
    </lineage>
</organism>
<keyword evidence="4 8" id="KW-0812">Transmembrane</keyword>
<proteinExistence type="predicted"/>
<dbReference type="AlphaFoldDB" id="A0A6J4SW69"/>
<sequence>MLRLNLSPRGARPAPPPSRARWRWHPRVAPLRAPALLLLGLVALIAAGTALLLLPASARDGRADPVTALFTATSAVTVTGLAVVDTGAYWSPFGQAVILALIQFGGLGVMLGVTALRLLLGGRMSIKQRVIVQEIGAGVRLGGQSRLVRDTVLFTLGCEAAGILLLWPRFAREHGPGRELWLAT</sequence>
<gene>
    <name evidence="9" type="ORF">AVDCRST_MAG13-2570</name>
</gene>
<feature type="non-terminal residue" evidence="9">
    <location>
        <position position="184"/>
    </location>
</feature>
<evidence type="ECO:0000256" key="5">
    <source>
        <dbReference type="ARBA" id="ARBA00022989"/>
    </source>
</evidence>
<reference evidence="9" key="1">
    <citation type="submission" date="2020-02" db="EMBL/GenBank/DDBJ databases">
        <authorList>
            <person name="Meier V. D."/>
        </authorList>
    </citation>
    <scope>NUCLEOTIDE SEQUENCE</scope>
    <source>
        <strain evidence="9">AVDCRST_MAG13</strain>
    </source>
</reference>
<dbReference type="Pfam" id="PF02386">
    <property type="entry name" value="TrkH"/>
    <property type="match status" value="1"/>
</dbReference>
<keyword evidence="2" id="KW-0813">Transport</keyword>
<keyword evidence="6" id="KW-0406">Ion transport</keyword>
<feature type="transmembrane region" description="Helical" evidence="8">
    <location>
        <begin position="96"/>
        <end position="120"/>
    </location>
</feature>